<feature type="transmembrane region" description="Helical" evidence="1">
    <location>
        <begin position="155"/>
        <end position="175"/>
    </location>
</feature>
<comment type="caution">
    <text evidence="2">The sequence shown here is derived from an EMBL/GenBank/DDBJ whole genome shotgun (WGS) entry which is preliminary data.</text>
</comment>
<keyword evidence="1" id="KW-0812">Transmembrane</keyword>
<protein>
    <submittedName>
        <fullName evidence="2">Uncharacterized protein</fullName>
    </submittedName>
</protein>
<feature type="transmembrane region" description="Helical" evidence="1">
    <location>
        <begin position="12"/>
        <end position="33"/>
    </location>
</feature>
<evidence type="ECO:0000313" key="3">
    <source>
        <dbReference type="Proteomes" id="UP000824106"/>
    </source>
</evidence>
<sequence>MNFLKSSSFLTVLSWVLAPLIAWIINAVANRIFGPGRAKIKAEKAMDDLTKKIEFMFINNTNFNLKILINMNDAVAKRFHLKEKLNIIEVLDKVEYDMLGNSFIGNEVKNKVTQKVNQLIGEAKQRMLQREKLKNAKKITIENKRQSIWSLYERLTSFLVVYLVMAVLLVLLLLIVDNNTSPLYRYNYNYQENLAMVIVAVMITMVSLIALEMTLLKKRNSKQNKNKKRNKN</sequence>
<evidence type="ECO:0000313" key="2">
    <source>
        <dbReference type="EMBL" id="HIZ71811.1"/>
    </source>
</evidence>
<keyword evidence="1" id="KW-0472">Membrane</keyword>
<reference evidence="2" key="2">
    <citation type="submission" date="2021-04" db="EMBL/GenBank/DDBJ databases">
        <authorList>
            <person name="Gilroy R."/>
        </authorList>
    </citation>
    <scope>NUCLEOTIDE SEQUENCE</scope>
    <source>
        <strain evidence="2">CHK169-4300</strain>
    </source>
</reference>
<evidence type="ECO:0000256" key="1">
    <source>
        <dbReference type="SAM" id="Phobius"/>
    </source>
</evidence>
<dbReference type="Proteomes" id="UP000824106">
    <property type="component" value="Unassembled WGS sequence"/>
</dbReference>
<gene>
    <name evidence="2" type="ORF">H9808_08635</name>
</gene>
<name>A0A9D2JYB8_9LACT</name>
<dbReference type="EMBL" id="DXAZ01000147">
    <property type="protein sequence ID" value="HIZ71811.1"/>
    <property type="molecule type" value="Genomic_DNA"/>
</dbReference>
<keyword evidence="1" id="KW-1133">Transmembrane helix</keyword>
<feature type="transmembrane region" description="Helical" evidence="1">
    <location>
        <begin position="195"/>
        <end position="216"/>
    </location>
</feature>
<dbReference type="AlphaFoldDB" id="A0A9D2JYB8"/>
<accession>A0A9D2JYB8</accession>
<proteinExistence type="predicted"/>
<reference evidence="2" key="1">
    <citation type="journal article" date="2021" name="PeerJ">
        <title>Extensive microbial diversity within the chicken gut microbiome revealed by metagenomics and culture.</title>
        <authorList>
            <person name="Gilroy R."/>
            <person name="Ravi A."/>
            <person name="Getino M."/>
            <person name="Pursley I."/>
            <person name="Horton D.L."/>
            <person name="Alikhan N.F."/>
            <person name="Baker D."/>
            <person name="Gharbi K."/>
            <person name="Hall N."/>
            <person name="Watson M."/>
            <person name="Adriaenssens E.M."/>
            <person name="Foster-Nyarko E."/>
            <person name="Jarju S."/>
            <person name="Secka A."/>
            <person name="Antonio M."/>
            <person name="Oren A."/>
            <person name="Chaudhuri R.R."/>
            <person name="La Ragione R."/>
            <person name="Hildebrand F."/>
            <person name="Pallen M.J."/>
        </authorList>
    </citation>
    <scope>NUCLEOTIDE SEQUENCE</scope>
    <source>
        <strain evidence="2">CHK169-4300</strain>
    </source>
</reference>
<organism evidence="2 3">
    <name type="scientific">Candidatus Atopostipes pullistercoris</name>
    <dbReference type="NCBI Taxonomy" id="2838467"/>
    <lineage>
        <taxon>Bacteria</taxon>
        <taxon>Bacillati</taxon>
        <taxon>Bacillota</taxon>
        <taxon>Bacilli</taxon>
        <taxon>Lactobacillales</taxon>
        <taxon>Carnobacteriaceae</taxon>
        <taxon>Atopostipes</taxon>
    </lineage>
</organism>